<dbReference type="AlphaFoldDB" id="A0A5B8UI88"/>
<dbReference type="InterPro" id="IPR023214">
    <property type="entry name" value="HAD_sf"/>
</dbReference>
<evidence type="ECO:0000256" key="1">
    <source>
        <dbReference type="ARBA" id="ARBA00008106"/>
    </source>
</evidence>
<dbReference type="InterPro" id="IPR023198">
    <property type="entry name" value="PGP-like_dom2"/>
</dbReference>
<sequence length="237" mass="26973">MSTSLASLNGTSLPLPKVVLFDVYETLLDMQYIKQKINSLLSNKWAYRYWFELLMQYCLVENSIGTFHPFAAIAKETLKKTALPFGHRLYDEEIEELLGLFDHLPVNEGVTECLSLLADHNCRIAALTNTSEQIICDRMERTGLISYFEAVFSAEEVKKYKPATEVYTWTLRQLNVQPEEVLYVSTQDWDVAGAASAGMMTAYIEPENSLFYSLATPPNIRVQHFEAFVNLFAKADV</sequence>
<dbReference type="GO" id="GO:0019120">
    <property type="term" value="F:hydrolase activity, acting on acid halide bonds, in C-halide compounds"/>
    <property type="evidence" value="ECO:0007669"/>
    <property type="project" value="InterPro"/>
</dbReference>
<gene>
    <name evidence="3" type="ORF">FSB75_09690</name>
</gene>
<dbReference type="KEGG" id="fgg:FSB75_09690"/>
<dbReference type="PANTHER" id="PTHR43316">
    <property type="entry name" value="HYDROLASE, HALOACID DELAHOGENASE-RELATED"/>
    <property type="match status" value="1"/>
</dbReference>
<dbReference type="InterPro" id="IPR006439">
    <property type="entry name" value="HAD-SF_hydro_IA"/>
</dbReference>
<dbReference type="Gene3D" id="1.10.150.240">
    <property type="entry name" value="Putative phosphatase, domain 2"/>
    <property type="match status" value="1"/>
</dbReference>
<organism evidence="3 4">
    <name type="scientific">Flavisolibacter ginsenosidimutans</name>
    <dbReference type="NCBI Taxonomy" id="661481"/>
    <lineage>
        <taxon>Bacteria</taxon>
        <taxon>Pseudomonadati</taxon>
        <taxon>Bacteroidota</taxon>
        <taxon>Chitinophagia</taxon>
        <taxon>Chitinophagales</taxon>
        <taxon>Chitinophagaceae</taxon>
        <taxon>Flavisolibacter</taxon>
    </lineage>
</organism>
<dbReference type="SFLD" id="SFLDS00003">
    <property type="entry name" value="Haloacid_Dehalogenase"/>
    <property type="match status" value="1"/>
</dbReference>
<dbReference type="Pfam" id="PF13419">
    <property type="entry name" value="HAD_2"/>
    <property type="match status" value="1"/>
</dbReference>
<comment type="similarity">
    <text evidence="1">Belongs to the HAD-like hydrolase superfamily. S-2-haloalkanoic acid dehalogenase family.</text>
</comment>
<accession>A0A5B8UI88</accession>
<evidence type="ECO:0000313" key="4">
    <source>
        <dbReference type="Proteomes" id="UP000321204"/>
    </source>
</evidence>
<dbReference type="OrthoDB" id="264363at2"/>
<dbReference type="Gene3D" id="3.40.50.1000">
    <property type="entry name" value="HAD superfamily/HAD-like"/>
    <property type="match status" value="1"/>
</dbReference>
<dbReference type="InterPro" id="IPR051540">
    <property type="entry name" value="S-2-haloacid_dehalogenase"/>
</dbReference>
<dbReference type="InterPro" id="IPR041492">
    <property type="entry name" value="HAD_2"/>
</dbReference>
<dbReference type="SFLD" id="SFLDG01129">
    <property type="entry name" value="C1.5:_HAD__Beta-PGM__Phosphata"/>
    <property type="match status" value="1"/>
</dbReference>
<dbReference type="InterPro" id="IPR006328">
    <property type="entry name" value="2-HAD"/>
</dbReference>
<keyword evidence="2" id="KW-0378">Hydrolase</keyword>
<reference evidence="3 4" key="1">
    <citation type="journal article" date="2015" name="Int. J. Syst. Evol. Microbiol.">
        <title>Flavisolibacter ginsenosidimutans sp. nov., with ginsenoside-converting activity isolated from soil used for cultivating ginseng.</title>
        <authorList>
            <person name="Zhao Y."/>
            <person name="Liu Q."/>
            <person name="Kang M.S."/>
            <person name="Jin F."/>
            <person name="Yu H."/>
            <person name="Im W.T."/>
        </authorList>
    </citation>
    <scope>NUCLEOTIDE SEQUENCE [LARGE SCALE GENOMIC DNA]</scope>
    <source>
        <strain evidence="3 4">Gsoil 636</strain>
    </source>
</reference>
<protein>
    <submittedName>
        <fullName evidence="3">Haloacid dehalogenase type II</fullName>
    </submittedName>
</protein>
<dbReference type="PRINTS" id="PR00413">
    <property type="entry name" value="HADHALOGNASE"/>
</dbReference>
<proteinExistence type="inferred from homology"/>
<evidence type="ECO:0000313" key="3">
    <source>
        <dbReference type="EMBL" id="QEC56152.1"/>
    </source>
</evidence>
<dbReference type="NCBIfam" id="TIGR01493">
    <property type="entry name" value="HAD-SF-IA-v2"/>
    <property type="match status" value="1"/>
</dbReference>
<dbReference type="InterPro" id="IPR036412">
    <property type="entry name" value="HAD-like_sf"/>
</dbReference>
<dbReference type="PANTHER" id="PTHR43316:SF3">
    <property type="entry name" value="HALOACID DEHALOGENASE, TYPE II (AFU_ORTHOLOGUE AFUA_2G07750)-RELATED"/>
    <property type="match status" value="1"/>
</dbReference>
<dbReference type="NCBIfam" id="TIGR01428">
    <property type="entry name" value="HAD_type_II"/>
    <property type="match status" value="1"/>
</dbReference>
<dbReference type="RefSeq" id="WP_146786278.1">
    <property type="nucleotide sequence ID" value="NZ_BAABIO010000001.1"/>
</dbReference>
<name>A0A5B8UI88_9BACT</name>
<keyword evidence="4" id="KW-1185">Reference proteome</keyword>
<dbReference type="SUPFAM" id="SSF56784">
    <property type="entry name" value="HAD-like"/>
    <property type="match status" value="1"/>
</dbReference>
<dbReference type="EMBL" id="CP042433">
    <property type="protein sequence ID" value="QEC56152.1"/>
    <property type="molecule type" value="Genomic_DNA"/>
</dbReference>
<evidence type="ECO:0000256" key="2">
    <source>
        <dbReference type="ARBA" id="ARBA00022801"/>
    </source>
</evidence>
<dbReference type="Proteomes" id="UP000321204">
    <property type="component" value="Chromosome"/>
</dbReference>